<comment type="function">
    <text evidence="2">May play the central regulatory role in sporulation. It may be an element of the effector pathway responsible for the activation of sporulation genes in response to nutritional stress. Spo0A may act in concert with spo0H (a sigma factor) to control the expression of some genes that are critical to the sporulation process.</text>
</comment>
<dbReference type="PANTHER" id="PTHR37299:SF1">
    <property type="entry name" value="STAGE 0 SPORULATION PROTEIN A HOMOLOG"/>
    <property type="match status" value="1"/>
</dbReference>
<organism evidence="6 7">
    <name type="scientific">Herbinix hemicellulosilytica</name>
    <dbReference type="NCBI Taxonomy" id="1564487"/>
    <lineage>
        <taxon>Bacteria</taxon>
        <taxon>Bacillati</taxon>
        <taxon>Bacillota</taxon>
        <taxon>Clostridia</taxon>
        <taxon>Lachnospirales</taxon>
        <taxon>Lachnospiraceae</taxon>
        <taxon>Herbinix</taxon>
    </lineage>
</organism>
<evidence type="ECO:0000259" key="5">
    <source>
        <dbReference type="PROSITE" id="PS50930"/>
    </source>
</evidence>
<reference evidence="6 7" key="1">
    <citation type="submission" date="2015-06" db="EMBL/GenBank/DDBJ databases">
        <authorList>
            <person name="Wibberg Daniel"/>
        </authorList>
    </citation>
    <scope>NUCLEOTIDE SEQUENCE [LARGE SCALE GENOMIC DNA]</scope>
    <source>
        <strain evidence="6 7">T3/55T</strain>
    </source>
</reference>
<evidence type="ECO:0000259" key="4">
    <source>
        <dbReference type="PROSITE" id="PS50110"/>
    </source>
</evidence>
<dbReference type="InterPro" id="IPR011006">
    <property type="entry name" value="CheY-like_superfamily"/>
</dbReference>
<dbReference type="Gene3D" id="3.40.50.2300">
    <property type="match status" value="1"/>
</dbReference>
<dbReference type="AlphaFoldDB" id="A0A0H5SHY5"/>
<dbReference type="Pfam" id="PF04397">
    <property type="entry name" value="LytTR"/>
    <property type="match status" value="1"/>
</dbReference>
<dbReference type="PROSITE" id="PS50110">
    <property type="entry name" value="RESPONSE_REGULATORY"/>
    <property type="match status" value="1"/>
</dbReference>
<dbReference type="GO" id="GO:0000156">
    <property type="term" value="F:phosphorelay response regulator activity"/>
    <property type="evidence" value="ECO:0007669"/>
    <property type="project" value="InterPro"/>
</dbReference>
<dbReference type="RefSeq" id="WP_103203180.1">
    <property type="nucleotide sequence ID" value="NZ_CVTD020000019.1"/>
</dbReference>
<feature type="domain" description="HTH LytTR-type" evidence="5">
    <location>
        <begin position="127"/>
        <end position="226"/>
    </location>
</feature>
<dbReference type="EMBL" id="CVTD020000019">
    <property type="protein sequence ID" value="CRZ35079.1"/>
    <property type="molecule type" value="Genomic_DNA"/>
</dbReference>
<dbReference type="OrthoDB" id="9774865at2"/>
<dbReference type="Pfam" id="PF00072">
    <property type="entry name" value="Response_reg"/>
    <property type="match status" value="1"/>
</dbReference>
<evidence type="ECO:0000256" key="1">
    <source>
        <dbReference type="ARBA" id="ARBA00018672"/>
    </source>
</evidence>
<dbReference type="SUPFAM" id="SSF52172">
    <property type="entry name" value="CheY-like"/>
    <property type="match status" value="1"/>
</dbReference>
<dbReference type="InterPro" id="IPR007492">
    <property type="entry name" value="LytTR_DNA-bd_dom"/>
</dbReference>
<dbReference type="InterPro" id="IPR046947">
    <property type="entry name" value="LytR-like"/>
</dbReference>
<dbReference type="Gene3D" id="2.40.50.1020">
    <property type="entry name" value="LytTr DNA-binding domain"/>
    <property type="match status" value="1"/>
</dbReference>
<dbReference type="GO" id="GO:0003677">
    <property type="term" value="F:DNA binding"/>
    <property type="evidence" value="ECO:0007669"/>
    <property type="project" value="InterPro"/>
</dbReference>
<name>A0A0H5SHY5_HERHM</name>
<evidence type="ECO:0000256" key="3">
    <source>
        <dbReference type="PROSITE-ProRule" id="PRU00169"/>
    </source>
</evidence>
<dbReference type="InterPro" id="IPR001789">
    <property type="entry name" value="Sig_transdc_resp-reg_receiver"/>
</dbReference>
<evidence type="ECO:0000313" key="7">
    <source>
        <dbReference type="Proteomes" id="UP000236497"/>
    </source>
</evidence>
<keyword evidence="7" id="KW-1185">Reference proteome</keyword>
<gene>
    <name evidence="6" type="ORF">HHT355_1880</name>
</gene>
<evidence type="ECO:0000313" key="6">
    <source>
        <dbReference type="EMBL" id="CRZ35079.1"/>
    </source>
</evidence>
<dbReference type="SMART" id="SM00850">
    <property type="entry name" value="LytTR"/>
    <property type="match status" value="1"/>
</dbReference>
<keyword evidence="3" id="KW-0597">Phosphoprotein</keyword>
<accession>A0A0H5SHY5</accession>
<protein>
    <recommendedName>
        <fullName evidence="1">Stage 0 sporulation protein A homolog</fullName>
    </recommendedName>
</protein>
<dbReference type="PANTHER" id="PTHR37299">
    <property type="entry name" value="TRANSCRIPTIONAL REGULATOR-RELATED"/>
    <property type="match status" value="1"/>
</dbReference>
<sequence length="235" mass="27931">MYEIAICDDIQQICEEVYKLVSEELLKRDVDVRIHTYTSGQALLRAGIIFDILFLDIELGRENGLEIAREYPYKKETRIIFLTSHIEEMPNGYKVRAFRFLTKPIEPAHFEEALFSAIRDIEQDKRFTVTDEEGVHIIRSSEIFYLESQQRSTGVRTRERFARLPLSIEEMKKELDMTQFYCPHKSYIVNMDFIRTIDKGVVILKNDEKIKISRLKMKDFKEKFYDYLRSRANGF</sequence>
<dbReference type="SMART" id="SM00448">
    <property type="entry name" value="REC"/>
    <property type="match status" value="1"/>
</dbReference>
<proteinExistence type="predicted"/>
<dbReference type="PROSITE" id="PS50930">
    <property type="entry name" value="HTH_LYTTR"/>
    <property type="match status" value="1"/>
</dbReference>
<evidence type="ECO:0000256" key="2">
    <source>
        <dbReference type="ARBA" id="ARBA00024867"/>
    </source>
</evidence>
<feature type="domain" description="Response regulatory" evidence="4">
    <location>
        <begin position="3"/>
        <end position="118"/>
    </location>
</feature>
<feature type="modified residue" description="4-aspartylphosphate" evidence="3">
    <location>
        <position position="56"/>
    </location>
</feature>
<dbReference type="Proteomes" id="UP000236497">
    <property type="component" value="Unassembled WGS sequence"/>
</dbReference>